<accession>A0ABY9P9P8</accession>
<dbReference type="RefSeq" id="WP_078999311.1">
    <property type="nucleotide sequence ID" value="NZ_CP133568.1"/>
</dbReference>
<dbReference type="Proteomes" id="UP001229313">
    <property type="component" value="Chromosome"/>
</dbReference>
<feature type="transmembrane region" description="Helical" evidence="1">
    <location>
        <begin position="97"/>
        <end position="118"/>
    </location>
</feature>
<feature type="domain" description="FecR protein" evidence="2">
    <location>
        <begin position="128"/>
        <end position="219"/>
    </location>
</feature>
<dbReference type="Gene3D" id="2.60.120.1440">
    <property type="match status" value="1"/>
</dbReference>
<keyword evidence="5" id="KW-1185">Reference proteome</keyword>
<protein>
    <submittedName>
        <fullName evidence="4">FecR domain-containing protein</fullName>
    </submittedName>
</protein>
<organism evidence="4 5">
    <name type="scientific">Lysobacter yananisis</name>
    <dbReference type="NCBI Taxonomy" id="1003114"/>
    <lineage>
        <taxon>Bacteria</taxon>
        <taxon>Pseudomonadati</taxon>
        <taxon>Pseudomonadota</taxon>
        <taxon>Gammaproteobacteria</taxon>
        <taxon>Lysobacterales</taxon>
        <taxon>Lysobacteraceae</taxon>
        <taxon>Lysobacter</taxon>
    </lineage>
</organism>
<evidence type="ECO:0000313" key="4">
    <source>
        <dbReference type="EMBL" id="WMT03798.1"/>
    </source>
</evidence>
<evidence type="ECO:0000259" key="2">
    <source>
        <dbReference type="Pfam" id="PF04773"/>
    </source>
</evidence>
<reference evidence="4 5" key="1">
    <citation type="submission" date="2023-08" db="EMBL/GenBank/DDBJ databases">
        <title>The whole genome sequence of Lysobacter yananisis.</title>
        <authorList>
            <person name="Sun H."/>
        </authorList>
    </citation>
    <scope>NUCLEOTIDE SEQUENCE [LARGE SCALE GENOMIC DNA]</scope>
    <source>
        <strain evidence="4 5">SNNU513</strain>
    </source>
</reference>
<proteinExistence type="predicted"/>
<keyword evidence="1" id="KW-0472">Membrane</keyword>
<dbReference type="InterPro" id="IPR006860">
    <property type="entry name" value="FecR"/>
</dbReference>
<dbReference type="Pfam" id="PF16220">
    <property type="entry name" value="DUF4880"/>
    <property type="match status" value="1"/>
</dbReference>
<dbReference type="PIRSF" id="PIRSF018266">
    <property type="entry name" value="FecR"/>
    <property type="match status" value="1"/>
</dbReference>
<evidence type="ECO:0000256" key="1">
    <source>
        <dbReference type="SAM" id="Phobius"/>
    </source>
</evidence>
<dbReference type="InterPro" id="IPR012373">
    <property type="entry name" value="Ferrdict_sens_TM"/>
</dbReference>
<keyword evidence="1" id="KW-0812">Transmembrane</keyword>
<dbReference type="EMBL" id="CP133568">
    <property type="protein sequence ID" value="WMT03798.1"/>
    <property type="molecule type" value="Genomic_DNA"/>
</dbReference>
<gene>
    <name evidence="4" type="ORF">RDV84_02835</name>
</gene>
<dbReference type="InterPro" id="IPR032623">
    <property type="entry name" value="FecR_N"/>
</dbReference>
<name>A0ABY9P9P8_9GAMM</name>
<feature type="domain" description="FecR N-terminal" evidence="3">
    <location>
        <begin position="26"/>
        <end position="63"/>
    </location>
</feature>
<evidence type="ECO:0000313" key="5">
    <source>
        <dbReference type="Proteomes" id="UP001229313"/>
    </source>
</evidence>
<evidence type="ECO:0000259" key="3">
    <source>
        <dbReference type="Pfam" id="PF16220"/>
    </source>
</evidence>
<sequence length="338" mass="36606">MNTTQPTSTNATDHALAGADEGSAEAWVARLDSPECTARDRAEFERWLDARPDNVTAYVEAERAHQAAAQLAGDEMLQAAARIAWRQSGRESARSRWWVPTTMVASLLVATVVGVGWLRSPAPVDSVRYVTQVGEQRSLRLADGTQVMLDTDSVILARFGDERREVEVDRGRVQFQVAADPARPFSVKAGTGTIRDIGTTFQVSKNGSEVNVGLIEGAVVISNGLAQAGSALRPGQQLSYDHSGRMTPPEPLDLSVAQSWPGGDLVFKNRRLDVLLAEMNRYSATKLRLADPNLGKITVSGVFHIGDQAALLEALEQGWSLKAERAADDEIVLHRNPG</sequence>
<dbReference type="PANTHER" id="PTHR30273">
    <property type="entry name" value="PERIPLASMIC SIGNAL SENSOR AND SIGMA FACTOR ACTIVATOR FECR-RELATED"/>
    <property type="match status" value="1"/>
</dbReference>
<dbReference type="PANTHER" id="PTHR30273:SF2">
    <property type="entry name" value="PROTEIN FECR"/>
    <property type="match status" value="1"/>
</dbReference>
<keyword evidence="1" id="KW-1133">Transmembrane helix</keyword>
<dbReference type="Pfam" id="PF04773">
    <property type="entry name" value="FecR"/>
    <property type="match status" value="1"/>
</dbReference>